<keyword evidence="7" id="KW-0131">Cell cycle</keyword>
<comment type="caution">
    <text evidence="7">The sequence shown here is derived from an EMBL/GenBank/DDBJ whole genome shotgun (WGS) entry which is preliminary data.</text>
</comment>
<feature type="binding site" evidence="3">
    <location>
        <begin position="715"/>
        <end position="722"/>
    </location>
    <ligand>
        <name>ATP</name>
        <dbReference type="ChEBI" id="CHEBI:30616"/>
    </ligand>
</feature>
<dbReference type="Gene3D" id="3.40.50.300">
    <property type="entry name" value="P-loop containing nucleotide triphosphate hydrolases"/>
    <property type="match status" value="4"/>
</dbReference>
<name>A0A5N8VKU3_9ACTN</name>
<evidence type="ECO:0000256" key="4">
    <source>
        <dbReference type="SAM" id="Coils"/>
    </source>
</evidence>
<keyword evidence="5" id="KW-0472">Membrane</keyword>
<organism evidence="7 8">
    <name type="scientific">Streptomyces adustus</name>
    <dbReference type="NCBI Taxonomy" id="1609272"/>
    <lineage>
        <taxon>Bacteria</taxon>
        <taxon>Bacillati</taxon>
        <taxon>Actinomycetota</taxon>
        <taxon>Actinomycetes</taxon>
        <taxon>Kitasatosporales</taxon>
        <taxon>Streptomycetaceae</taxon>
        <taxon>Streptomyces</taxon>
    </lineage>
</organism>
<keyword evidence="5" id="KW-0812">Transmembrane</keyword>
<dbReference type="InterPro" id="IPR003593">
    <property type="entry name" value="AAA+_ATPase"/>
</dbReference>
<evidence type="ECO:0000256" key="3">
    <source>
        <dbReference type="PROSITE-ProRule" id="PRU00289"/>
    </source>
</evidence>
<gene>
    <name evidence="7" type="ORF">FNH09_26490</name>
</gene>
<proteinExistence type="predicted"/>
<dbReference type="PROSITE" id="PS50901">
    <property type="entry name" value="FTSK"/>
    <property type="match status" value="2"/>
</dbReference>
<evidence type="ECO:0000259" key="6">
    <source>
        <dbReference type="PROSITE" id="PS50901"/>
    </source>
</evidence>
<keyword evidence="7" id="KW-0132">Cell division</keyword>
<dbReference type="InterPro" id="IPR002543">
    <property type="entry name" value="FtsK_dom"/>
</dbReference>
<dbReference type="Gene3D" id="2.60.200.20">
    <property type="match status" value="1"/>
</dbReference>
<feature type="coiled-coil region" evidence="4">
    <location>
        <begin position="336"/>
        <end position="370"/>
    </location>
</feature>
<dbReference type="GO" id="GO:0051301">
    <property type="term" value="P:cell division"/>
    <property type="evidence" value="ECO:0007669"/>
    <property type="project" value="UniProtKB-KW"/>
</dbReference>
<sequence length="1532" mass="161846">MRMLVTLVHEGGEPQDVVVTADDTATAGDVAEVLGTAVGRAAPPPGGMPGNVVPMRGTALAPPPGYGTAVTGALSLWADGVLCDPAAPAAGVLRDGMRISVDDAIGPLLRKGEPVGQYELRVAGGPAAGRVVRLGVGVATVGSAPTCSLPLPDPTLPPVALRLTVDVQGNTTLAAEGGAEVLLDDEPVTGGGAGTAAAAGKSGKAAKGAKAGAVGRAGGAAGTPWPLGGVVRVADSLLVLDRVAQPDAHLSAMSEGGLAYNRPPRLNPLRPRRRIVVPLPPSKNERARFQFIMAFIPMLFGLTMYFVTKQIYMLLFCAMSPLMMIGQWFSENREGKKKHKTSLKQYKKDLAEHQVELAQLAKEEQRGRREDSPDPAELLLFATGPRRRLWERRLTDPDAMQLRVGVGGLPSDVEMVMGRGGTSYDEETPEPPVLPDVPVTLPFARLGVVGIAGDRARALSTARWLSVQAAVLHSPRDLSLVSLSATPAAGADWHWAHWLPHTDPDQGQDCVALVGFDSEGITRRVNELLGELARRKAAREQNNMMGQLYPDPNILVVLDGARLLRRVPGVPQLLTEGPQHGIIALCIDEDERLLPEECKAVVAWSPDAAHHVRVRGYGMEGVGDILADQVTPEWCELLARSLAPVRDVSRDDADSALPTAARLLTLLGLPDPTGADVERIWRAGGSTTSAPVGIAADGPFVLDIRRDGPHALVAGTTGAGKSELLQTIIASLAMANRPDALNYVLIDYKGGSAFMDCARLPHTVGMVSDLDAHLTERALASLAAELHRRERILFDAAAKDIEDYNDTRKLRPELEPMARLVLVIDEFASLVNELPDFIVGLVDIARRGRSLGVHLVLATQRPAGVVSADIRANTNLRIALRVTDAAESTDVIDAPDSGAIAKSTPGRMYVRSGAQSLVGVQSARIGGRRPATGQTGPKATLIPLQWNSYARPLPKRDEAEDDGTMVTDLAVLVDAVRDGAQRMGFGEQRSPWLPPLAELVTLAELEAYGTPGGAPAGESAGGPAGADVAPIPYGLIDLPAKQSRKPLSLDLVHGEHTLLLGGARSGRSTALRTLAGSLARSTSPHDVHVYGIDCGSNALLPLMRLPHVGAVVTRDEPDRVRRLIDRLLAEIARRQQLLALEGASSAAEQRATAAPEDRLPWMVLLLDSWEGFASTFEAYNYGQLLEAAQRIFREGSAVGLKVVMTADRSGLSGHVSSAFADRLVMRFADSNDYSTAGLQAREVPKNMPPGRALRITDTGVDETQIGLLAAEPAGQAQVRALREIAEEARTRHGRIPAARRPLRVDALPTRITAAEALALDPDFTPPSPLWALVGVGGDELHPIGIDLEENGPGFVIAGPPKSGRSTLLLAATESLLRSGTSVVLVAPRRSPLRDLAGRDGVLGLLNADSREDDLEELTNAAPNGSYVVVVDDAELLYDTRLDEALEAVVRKGADGGIGLLAAGATDSLSGQYRGFSVEARKSRNGLLLTPQSPSEGELFGIRLPANSGGGPAGSGLFVSGGSYMPVQGVMNG</sequence>
<keyword evidence="5" id="KW-1133">Transmembrane helix</keyword>
<feature type="domain" description="FtsK" evidence="6">
    <location>
        <begin position="1044"/>
        <end position="1234"/>
    </location>
</feature>
<dbReference type="PANTHER" id="PTHR22683:SF1">
    <property type="entry name" value="TYPE VII SECRETION SYSTEM PROTEIN ESSC"/>
    <property type="match status" value="1"/>
</dbReference>
<dbReference type="Pfam" id="PF01580">
    <property type="entry name" value="FtsK_SpoIIIE"/>
    <property type="match status" value="2"/>
</dbReference>
<keyword evidence="2 3" id="KW-0067">ATP-binding</keyword>
<accession>A0A5N8VKU3</accession>
<dbReference type="RefSeq" id="WP_152892302.1">
    <property type="nucleotide sequence ID" value="NZ_VJZD01000122.1"/>
</dbReference>
<reference evidence="7 8" key="1">
    <citation type="submission" date="2019-07" db="EMBL/GenBank/DDBJ databases">
        <title>New species of Amycolatopsis and Streptomyces.</title>
        <authorList>
            <person name="Duangmal K."/>
            <person name="Teo W.F.A."/>
            <person name="Lipun K."/>
        </authorList>
    </citation>
    <scope>NUCLEOTIDE SEQUENCE [LARGE SCALE GENOMIC DNA]</scope>
    <source>
        <strain evidence="7 8">NBRC 109810</strain>
    </source>
</reference>
<evidence type="ECO:0000313" key="7">
    <source>
        <dbReference type="EMBL" id="MPY34664.1"/>
    </source>
</evidence>
<dbReference type="EMBL" id="VJZD01000122">
    <property type="protein sequence ID" value="MPY34664.1"/>
    <property type="molecule type" value="Genomic_DNA"/>
</dbReference>
<keyword evidence="4" id="KW-0175">Coiled coil</keyword>
<dbReference type="OrthoDB" id="9807790at2"/>
<dbReference type="InterPro" id="IPR050206">
    <property type="entry name" value="FtsK/SpoIIIE/SftA"/>
</dbReference>
<evidence type="ECO:0000256" key="1">
    <source>
        <dbReference type="ARBA" id="ARBA00022741"/>
    </source>
</evidence>
<dbReference type="InterPro" id="IPR027417">
    <property type="entry name" value="P-loop_NTPase"/>
</dbReference>
<dbReference type="PANTHER" id="PTHR22683">
    <property type="entry name" value="SPORULATION PROTEIN RELATED"/>
    <property type="match status" value="1"/>
</dbReference>
<feature type="transmembrane region" description="Helical" evidence="5">
    <location>
        <begin position="289"/>
        <end position="307"/>
    </location>
</feature>
<protein>
    <submittedName>
        <fullName evidence="7">Cell division protein FtsK</fullName>
    </submittedName>
</protein>
<dbReference type="GO" id="GO:0005524">
    <property type="term" value="F:ATP binding"/>
    <property type="evidence" value="ECO:0007669"/>
    <property type="project" value="UniProtKB-UniRule"/>
</dbReference>
<dbReference type="GO" id="GO:0003677">
    <property type="term" value="F:DNA binding"/>
    <property type="evidence" value="ECO:0007669"/>
    <property type="project" value="InterPro"/>
</dbReference>
<dbReference type="Proteomes" id="UP000325849">
    <property type="component" value="Unassembled WGS sequence"/>
</dbReference>
<feature type="binding site" evidence="3">
    <location>
        <begin position="1061"/>
        <end position="1068"/>
    </location>
    <ligand>
        <name>ATP</name>
        <dbReference type="ChEBI" id="CHEBI:30616"/>
    </ligand>
</feature>
<dbReference type="CDD" id="cd01127">
    <property type="entry name" value="TrwB_TraG_TraD_VirD4"/>
    <property type="match status" value="1"/>
</dbReference>
<evidence type="ECO:0000256" key="2">
    <source>
        <dbReference type="ARBA" id="ARBA00022840"/>
    </source>
</evidence>
<evidence type="ECO:0000313" key="8">
    <source>
        <dbReference type="Proteomes" id="UP000325849"/>
    </source>
</evidence>
<keyword evidence="8" id="KW-1185">Reference proteome</keyword>
<feature type="domain" description="FtsK" evidence="6">
    <location>
        <begin position="697"/>
        <end position="889"/>
    </location>
</feature>
<keyword evidence="1 3" id="KW-0547">Nucleotide-binding</keyword>
<evidence type="ECO:0000256" key="5">
    <source>
        <dbReference type="SAM" id="Phobius"/>
    </source>
</evidence>
<dbReference type="SUPFAM" id="SSF52540">
    <property type="entry name" value="P-loop containing nucleoside triphosphate hydrolases"/>
    <property type="match status" value="3"/>
</dbReference>
<dbReference type="SMART" id="SM00382">
    <property type="entry name" value="AAA"/>
    <property type="match status" value="3"/>
</dbReference>